<dbReference type="GO" id="GO:0005874">
    <property type="term" value="C:microtubule"/>
    <property type="evidence" value="ECO:0007669"/>
    <property type="project" value="TreeGrafter"/>
</dbReference>
<dbReference type="GO" id="GO:0005929">
    <property type="term" value="C:cilium"/>
    <property type="evidence" value="ECO:0007669"/>
    <property type="project" value="TreeGrafter"/>
</dbReference>
<dbReference type="PANTHER" id="PTHR22736">
    <property type="entry name" value="COILED-COIL DOMAIN-CONTAINING PROTEIN 66"/>
    <property type="match status" value="1"/>
</dbReference>
<reference evidence="2" key="2">
    <citation type="submission" date="2017-11" db="EMBL/GenBank/DDBJ databases">
        <title>Coralsnake Venomics: Analyses of Venom Gland Transcriptomes and Proteomes of Six Brazilian Taxa.</title>
        <authorList>
            <person name="Aird S.D."/>
            <person name="Jorge da Silva N."/>
            <person name="Qiu L."/>
            <person name="Villar-Briones A."/>
            <person name="Aparecida-Saddi V."/>
            <person name="Campos-Telles M.P."/>
            <person name="Grau M."/>
            <person name="Mikheyev A.S."/>
        </authorList>
    </citation>
    <scope>NUCLEOTIDE SEQUENCE</scope>
    <source>
        <tissue evidence="2">Venom_gland</tissue>
    </source>
</reference>
<evidence type="ECO:0000313" key="2">
    <source>
        <dbReference type="EMBL" id="LAA99914.1"/>
    </source>
</evidence>
<dbReference type="GO" id="GO:0060271">
    <property type="term" value="P:cilium assembly"/>
    <property type="evidence" value="ECO:0007669"/>
    <property type="project" value="TreeGrafter"/>
</dbReference>
<sequence length="143" mass="16583">MDCASPDIAVEYIMDFSNKRSKKEEQYLDKKISEKENIISCCSHYEQCPPKQKHPKAVGKNGKKMDWNINKPCKRYIPASEKYPRLQQKQREEKKAQRQMALLQLVERNSPGNLCKKNGVSPDRALSPHQEDEVKSKVSAFKM</sequence>
<evidence type="ECO:0000256" key="1">
    <source>
        <dbReference type="SAM" id="MobiDB-lite"/>
    </source>
</evidence>
<dbReference type="AlphaFoldDB" id="A0A2D4JU18"/>
<reference evidence="2" key="1">
    <citation type="submission" date="2017-07" db="EMBL/GenBank/DDBJ databases">
        <authorList>
            <person name="Mikheyev A."/>
            <person name="Grau M."/>
        </authorList>
    </citation>
    <scope>NUCLEOTIDE SEQUENCE</scope>
    <source>
        <tissue evidence="2">Venom_gland</tissue>
    </source>
</reference>
<proteinExistence type="predicted"/>
<feature type="region of interest" description="Disordered" evidence="1">
    <location>
        <begin position="107"/>
        <end position="143"/>
    </location>
</feature>
<name>A0A2D4JU18_9SAUR</name>
<dbReference type="EMBL" id="IACL01014777">
    <property type="protein sequence ID" value="LAA99914.1"/>
    <property type="molecule type" value="Transcribed_RNA"/>
</dbReference>
<feature type="region of interest" description="Disordered" evidence="1">
    <location>
        <begin position="80"/>
        <end position="99"/>
    </location>
</feature>
<protein>
    <submittedName>
        <fullName evidence="2">Uncharacterized protein</fullName>
    </submittedName>
</protein>
<organism evidence="2">
    <name type="scientific">Micrurus paraensis</name>
    <dbReference type="NCBI Taxonomy" id="1970185"/>
    <lineage>
        <taxon>Eukaryota</taxon>
        <taxon>Metazoa</taxon>
        <taxon>Chordata</taxon>
        <taxon>Craniata</taxon>
        <taxon>Vertebrata</taxon>
        <taxon>Euteleostomi</taxon>
        <taxon>Lepidosauria</taxon>
        <taxon>Squamata</taxon>
        <taxon>Bifurcata</taxon>
        <taxon>Unidentata</taxon>
        <taxon>Episquamata</taxon>
        <taxon>Toxicofera</taxon>
        <taxon>Serpentes</taxon>
        <taxon>Colubroidea</taxon>
        <taxon>Elapidae</taxon>
        <taxon>Elapinae</taxon>
        <taxon>Micrurus</taxon>
    </lineage>
</organism>
<accession>A0A2D4JU18</accession>
<dbReference type="PANTHER" id="PTHR22736:SF2">
    <property type="entry name" value="COILED-COIL DOMAIN-CONTAINING PROTEIN 66"/>
    <property type="match status" value="1"/>
</dbReference>
<dbReference type="InterPro" id="IPR039183">
    <property type="entry name" value="CCD66"/>
</dbReference>
<dbReference type="GO" id="GO:0008017">
    <property type="term" value="F:microtubule binding"/>
    <property type="evidence" value="ECO:0007669"/>
    <property type="project" value="TreeGrafter"/>
</dbReference>